<feature type="non-terminal residue" evidence="11">
    <location>
        <position position="1"/>
    </location>
</feature>
<dbReference type="PANTHER" id="PTHR32248:SF4">
    <property type="entry name" value="RNA POLYMERASE SIGMA-54 FACTOR"/>
    <property type="match status" value="1"/>
</dbReference>
<evidence type="ECO:0000256" key="6">
    <source>
        <dbReference type="ARBA" id="ARBA00023082"/>
    </source>
</evidence>
<feature type="domain" description="RNA polymerase sigma factor 54 core-binding" evidence="10">
    <location>
        <begin position="13"/>
        <end position="169"/>
    </location>
</feature>
<dbReference type="GO" id="GO:0003677">
    <property type="term" value="F:DNA binding"/>
    <property type="evidence" value="ECO:0007669"/>
    <property type="project" value="UniProtKB-KW"/>
</dbReference>
<dbReference type="PANTHER" id="PTHR32248">
    <property type="entry name" value="RNA POLYMERASE SIGMA-54 FACTOR"/>
    <property type="match status" value="1"/>
</dbReference>
<dbReference type="NCBIfam" id="TIGR02395">
    <property type="entry name" value="rpoN_sigma"/>
    <property type="match status" value="1"/>
</dbReference>
<dbReference type="Pfam" id="PF04552">
    <property type="entry name" value="Sigma54_DBD"/>
    <property type="match status" value="1"/>
</dbReference>
<evidence type="ECO:0000313" key="11">
    <source>
        <dbReference type="EMBL" id="VVM07374.1"/>
    </source>
</evidence>
<keyword evidence="4" id="KW-0548">Nucleotidyltransferase</keyword>
<dbReference type="InterPro" id="IPR007634">
    <property type="entry name" value="RNA_pol_sigma_54_DNA-bd"/>
</dbReference>
<evidence type="ECO:0000313" key="12">
    <source>
        <dbReference type="Proteomes" id="UP000334923"/>
    </source>
</evidence>
<dbReference type="PROSITE" id="PS00718">
    <property type="entry name" value="SIGMA54_2"/>
    <property type="match status" value="1"/>
</dbReference>
<dbReference type="InterPro" id="IPR038709">
    <property type="entry name" value="RpoN_core-bd_sf"/>
</dbReference>
<keyword evidence="6" id="KW-0731">Sigma factor</keyword>
<evidence type="ECO:0000256" key="1">
    <source>
        <dbReference type="ARBA" id="ARBA00008798"/>
    </source>
</evidence>
<evidence type="ECO:0000256" key="4">
    <source>
        <dbReference type="ARBA" id="ARBA00022695"/>
    </source>
</evidence>
<dbReference type="InterPro" id="IPR000394">
    <property type="entry name" value="RNA_pol_sigma_54"/>
</dbReference>
<dbReference type="EMBL" id="CABFVA020000091">
    <property type="protein sequence ID" value="VVM07374.1"/>
    <property type="molecule type" value="Genomic_DNA"/>
</dbReference>
<dbReference type="GO" id="GO:0006352">
    <property type="term" value="P:DNA-templated transcription initiation"/>
    <property type="evidence" value="ECO:0007669"/>
    <property type="project" value="InterPro"/>
</dbReference>
<dbReference type="Gene3D" id="1.10.10.60">
    <property type="entry name" value="Homeodomain-like"/>
    <property type="match status" value="1"/>
</dbReference>
<dbReference type="GO" id="GO:0016779">
    <property type="term" value="F:nucleotidyltransferase activity"/>
    <property type="evidence" value="ECO:0007669"/>
    <property type="project" value="UniProtKB-KW"/>
</dbReference>
<dbReference type="GO" id="GO:0000428">
    <property type="term" value="C:DNA-directed RNA polymerase complex"/>
    <property type="evidence" value="ECO:0007669"/>
    <property type="project" value="UniProtKB-KW"/>
</dbReference>
<dbReference type="GO" id="GO:0016987">
    <property type="term" value="F:sigma factor activity"/>
    <property type="evidence" value="ECO:0007669"/>
    <property type="project" value="UniProtKB-KW"/>
</dbReference>
<reference evidence="11 12" key="1">
    <citation type="submission" date="2019-09" db="EMBL/GenBank/DDBJ databases">
        <authorList>
            <person name="Cremers G."/>
        </authorList>
    </citation>
    <scope>NUCLEOTIDE SEQUENCE [LARGE SCALE GENOMIC DNA]</scope>
    <source>
        <strain evidence="11">4A</strain>
    </source>
</reference>
<dbReference type="Proteomes" id="UP000334923">
    <property type="component" value="Unassembled WGS sequence"/>
</dbReference>
<evidence type="ECO:0000259" key="9">
    <source>
        <dbReference type="Pfam" id="PF04552"/>
    </source>
</evidence>
<keyword evidence="5" id="KW-0805">Transcription regulation</keyword>
<dbReference type="Pfam" id="PF04963">
    <property type="entry name" value="Sigma54_CBD"/>
    <property type="match status" value="1"/>
</dbReference>
<dbReference type="PROSITE" id="PS50044">
    <property type="entry name" value="SIGMA54_3"/>
    <property type="match status" value="1"/>
</dbReference>
<sequence>AAAGGPELLRGGIEIIGNLDSRGYLRIDLEEVANRTELSLEKAEEALRLVQGFDPAGVAARNLQECLLLQLRRQGKGQEVEAKIVESYLELLARKKLPEIAKLLHVPISRVTTAAALIRTLQPNPGGSFRRTEREAIVEVDLRVERVDGKWTVLTSEAVIPRLRISGAYKDLLHANGQDPGLRNYLKDKIRSGRFLLKCLRLRQQTLSEVASAIVDCQTEFLDHGLSHLRPLTMGEIARRVGVHETTVSRAIANKYIETPHGIFDLKYFFRPGYQTAKGDLLSNQTVKATLEEMVRKEDPRNPLSDQEIVEAFQQKGIALARRTVAKYRAALKILPSHLRRSAA</sequence>
<keyword evidence="8" id="KW-0804">Transcription</keyword>
<keyword evidence="2" id="KW-0240">DNA-directed RNA polymerase</keyword>
<evidence type="ECO:0000256" key="5">
    <source>
        <dbReference type="ARBA" id="ARBA00023015"/>
    </source>
</evidence>
<dbReference type="OrthoDB" id="9814402at2"/>
<protein>
    <submittedName>
        <fullName evidence="11">Partial RNA polymerase sigma-54 factor</fullName>
    </submittedName>
</protein>
<proteinExistence type="inferred from homology"/>
<dbReference type="RefSeq" id="WP_142660522.1">
    <property type="nucleotide sequence ID" value="NZ_CABFVA020000091.1"/>
</dbReference>
<organism evidence="11 12">
    <name type="scientific">Methylacidimicrobium tartarophylax</name>
    <dbReference type="NCBI Taxonomy" id="1041768"/>
    <lineage>
        <taxon>Bacteria</taxon>
        <taxon>Pseudomonadati</taxon>
        <taxon>Verrucomicrobiota</taxon>
        <taxon>Methylacidimicrobium</taxon>
    </lineage>
</organism>
<evidence type="ECO:0000256" key="7">
    <source>
        <dbReference type="ARBA" id="ARBA00023125"/>
    </source>
</evidence>
<keyword evidence="12" id="KW-1185">Reference proteome</keyword>
<feature type="domain" description="RNA polymerase sigma factor 54 DNA-binding" evidence="9">
    <location>
        <begin position="184"/>
        <end position="341"/>
    </location>
</feature>
<evidence type="ECO:0000259" key="10">
    <source>
        <dbReference type="Pfam" id="PF04963"/>
    </source>
</evidence>
<dbReference type="PRINTS" id="PR00045">
    <property type="entry name" value="SIGMA54FCT"/>
</dbReference>
<gene>
    <name evidence="11" type="primary">rpoN</name>
    <name evidence="11" type="ORF">MAMT_01712</name>
</gene>
<dbReference type="Gene3D" id="1.10.10.1330">
    <property type="entry name" value="RNA polymerase sigma-54 factor, core-binding domain"/>
    <property type="match status" value="1"/>
</dbReference>
<keyword evidence="7" id="KW-0238">DNA-binding</keyword>
<keyword evidence="3" id="KW-0808">Transferase</keyword>
<evidence type="ECO:0000256" key="3">
    <source>
        <dbReference type="ARBA" id="ARBA00022679"/>
    </source>
</evidence>
<evidence type="ECO:0000256" key="8">
    <source>
        <dbReference type="ARBA" id="ARBA00023163"/>
    </source>
</evidence>
<dbReference type="GO" id="GO:0001216">
    <property type="term" value="F:DNA-binding transcription activator activity"/>
    <property type="evidence" value="ECO:0007669"/>
    <property type="project" value="InterPro"/>
</dbReference>
<accession>A0A5E6ME46</accession>
<evidence type="ECO:0000256" key="2">
    <source>
        <dbReference type="ARBA" id="ARBA00022478"/>
    </source>
</evidence>
<comment type="similarity">
    <text evidence="1">Belongs to the sigma-54 factor family.</text>
</comment>
<name>A0A5E6ME46_9BACT</name>
<dbReference type="AlphaFoldDB" id="A0A5E6ME46"/>
<dbReference type="InterPro" id="IPR007046">
    <property type="entry name" value="RNA_pol_sigma_54_core-bd"/>
</dbReference>